<dbReference type="EMBL" id="MT104467">
    <property type="protein sequence ID" value="QJD54752.1"/>
    <property type="molecule type" value="Genomic_DNA"/>
</dbReference>
<proteinExistence type="predicted"/>
<evidence type="ECO:0000256" key="3">
    <source>
        <dbReference type="ARBA" id="ARBA00022732"/>
    </source>
</evidence>
<keyword evidence="8" id="KW-0456">Lyase</keyword>
<dbReference type="SUPFAM" id="SSF51126">
    <property type="entry name" value="Pectin lyase-like"/>
    <property type="match status" value="1"/>
</dbReference>
<dbReference type="InterPro" id="IPR011050">
    <property type="entry name" value="Pectin_lyase_fold/virulence"/>
</dbReference>
<evidence type="ECO:0000259" key="7">
    <source>
        <dbReference type="Pfam" id="PF12708"/>
    </source>
</evidence>
<dbReference type="Proteomes" id="UP000503591">
    <property type="component" value="Genome"/>
</dbReference>
<keyword evidence="9" id="KW-1185">Reference proteome</keyword>
<keyword evidence="6" id="KW-1238">Degradation of host capsule during virus entry</keyword>
<dbReference type="InterPro" id="IPR012334">
    <property type="entry name" value="Pectin_lyas_fold"/>
</dbReference>
<accession>A0A6M3TCB2</accession>
<gene>
    <name evidence="8" type="ORF">PssvBMR4_gp54</name>
</gene>
<dbReference type="GO" id="GO:0016829">
    <property type="term" value="F:lyase activity"/>
    <property type="evidence" value="ECO:0007669"/>
    <property type="project" value="UniProtKB-KW"/>
</dbReference>
<reference evidence="8 9" key="1">
    <citation type="journal article" date="2020" name="Microb. Biotechnol.">
        <title>Phage biocontrol to combat Pseudomonas syringae pathogens causing disease in cherry.</title>
        <authorList>
            <person name="Rabiey M."/>
            <person name="Roy S.R."/>
            <person name="Holtappels D."/>
            <person name="Franceschetti L."/>
            <person name="Quilty B.J."/>
            <person name="Creeth R."/>
            <person name="Sundin G.W."/>
            <person name="Wagemans J."/>
            <person name="Lavigne R."/>
            <person name="Jackson R.W."/>
        </authorList>
    </citation>
    <scope>NUCLEOTIDE SEQUENCE [LARGE SCALE GENOMIC DNA]</scope>
</reference>
<evidence type="ECO:0000256" key="5">
    <source>
        <dbReference type="ARBA" id="ARBA00023296"/>
    </source>
</evidence>
<dbReference type="GO" id="GO:0098994">
    <property type="term" value="P:symbiont entry into host cell via disruption of host cell envelope"/>
    <property type="evidence" value="ECO:0007669"/>
    <property type="project" value="UniProtKB-KW"/>
</dbReference>
<dbReference type="Pfam" id="PF12708">
    <property type="entry name" value="Pect-lyase_RHGA_epim"/>
    <property type="match status" value="1"/>
</dbReference>
<keyword evidence="2" id="KW-1235">Degradation of host cell envelope components during virus entry</keyword>
<keyword evidence="5" id="KW-1160">Virus entry into host cell</keyword>
<name>A0A6M3TCB2_9CAUD</name>
<protein>
    <submittedName>
        <fullName evidence="8">Putative lyase superfamily protein</fullName>
    </submittedName>
</protein>
<dbReference type="GO" id="GO:0098015">
    <property type="term" value="C:virus tail"/>
    <property type="evidence" value="ECO:0007669"/>
    <property type="project" value="UniProtKB-KW"/>
</dbReference>
<evidence type="ECO:0000256" key="1">
    <source>
        <dbReference type="ARBA" id="ARBA00004328"/>
    </source>
</evidence>
<comment type="subcellular location">
    <subcellularLocation>
        <location evidence="1">Virion</location>
    </subcellularLocation>
</comment>
<sequence>MAKLTRVTDYFVTVKLKLAGAISRLLENKLEDIISVKDFGAVGDGVHDDTAAIQAAINSLYPAGGILYLPRGAYSISSELTVSNMPIEIFGDGMYATRIEQITAGANGIHFISDRVNNAPVTDNLLINSLHIHDMSVNRGLNSGGIAVLAAWGIMTSNSAQAIFERFRVYAKSDAGRCWEGGIDLRNCNGLRVSTVQILGNVLETPLSAADPYTLRYGIRLSNDSSNQLGLISFFVDKLTVIASGIGLSVFGWHEGFEVVNCELVQVAIGIQVIGDAVHKNPDFFYTNSHIEARVKCVVLTNVFKPKFTACDLFHSSAIGYSGSVIELNGCDAFTCTGTTISMQRGSSSYIVSGITSSSSYHGSVSGCNFLGLDNGIDVNADSWVIGDNTFYQVTNPIRLYGNLHTLGVNKFTSCANGVTYVGTGHQITPITYMGSHTLNVTAAGSQQGFVFPIPAGIFRNKPDIVHITAIGGSSTLILSCVYNYASASTTPTGVKVEVTGSASIPAGQYVFGITAMARP</sequence>
<evidence type="ECO:0000313" key="9">
    <source>
        <dbReference type="Proteomes" id="UP000503591"/>
    </source>
</evidence>
<dbReference type="InterPro" id="IPR024535">
    <property type="entry name" value="RHGA/B-epi-like_pectate_lyase"/>
</dbReference>
<keyword evidence="4" id="KW-0946">Virion</keyword>
<dbReference type="Gene3D" id="2.160.20.10">
    <property type="entry name" value="Single-stranded right-handed beta-helix, Pectin lyase-like"/>
    <property type="match status" value="1"/>
</dbReference>
<organism evidence="8 9">
    <name type="scientific">Pseudomonas phage MR4</name>
    <dbReference type="NCBI Taxonomy" id="2711171"/>
    <lineage>
        <taxon>Viruses</taxon>
        <taxon>Duplodnaviria</taxon>
        <taxon>Heunggongvirae</taxon>
        <taxon>Uroviricota</taxon>
        <taxon>Caudoviricetes</taxon>
        <taxon>Autographivirales</taxon>
        <taxon>Gajwadongvirus</taxon>
        <taxon>Gajwadongvirus MR4</taxon>
    </lineage>
</organism>
<evidence type="ECO:0000256" key="6">
    <source>
        <dbReference type="ARBA" id="ARBA00035731"/>
    </source>
</evidence>
<dbReference type="GO" id="GO:0098996">
    <property type="term" value="P:symbiont entry into host cell via disruption of host cell glycocalyx"/>
    <property type="evidence" value="ECO:0007669"/>
    <property type="project" value="UniProtKB-KW"/>
</dbReference>
<evidence type="ECO:0000256" key="2">
    <source>
        <dbReference type="ARBA" id="ARBA00022717"/>
    </source>
</evidence>
<feature type="domain" description="Rhamnogalacturonase A/B/Epimerase-like pectate lyase" evidence="7">
    <location>
        <begin position="33"/>
        <end position="138"/>
    </location>
</feature>
<evidence type="ECO:0000313" key="8">
    <source>
        <dbReference type="EMBL" id="QJD54752.1"/>
    </source>
</evidence>
<keyword evidence="3" id="KW-1227">Viral tail protein</keyword>
<evidence type="ECO:0000256" key="4">
    <source>
        <dbReference type="ARBA" id="ARBA00022844"/>
    </source>
</evidence>